<dbReference type="InterPro" id="IPR000160">
    <property type="entry name" value="GGDEF_dom"/>
</dbReference>
<feature type="transmembrane region" description="Helical" evidence="1">
    <location>
        <begin position="42"/>
        <end position="64"/>
    </location>
</feature>
<dbReference type="GO" id="GO:0043709">
    <property type="term" value="P:cell adhesion involved in single-species biofilm formation"/>
    <property type="evidence" value="ECO:0007669"/>
    <property type="project" value="TreeGrafter"/>
</dbReference>
<feature type="transmembrane region" description="Helical" evidence="1">
    <location>
        <begin position="12"/>
        <end position="30"/>
    </location>
</feature>
<dbReference type="EMBL" id="JADWDC010000002">
    <property type="protein sequence ID" value="MCC0175564.1"/>
    <property type="molecule type" value="Genomic_DNA"/>
</dbReference>
<comment type="caution">
    <text evidence="3">The sequence shown here is derived from an EMBL/GenBank/DDBJ whole genome shotgun (WGS) entry which is preliminary data.</text>
</comment>
<proteinExistence type="predicted"/>
<protein>
    <submittedName>
        <fullName evidence="3">GGDEF domain-containing protein</fullName>
    </submittedName>
</protein>
<evidence type="ECO:0000256" key="1">
    <source>
        <dbReference type="SAM" id="Phobius"/>
    </source>
</evidence>
<sequence>MFIVSLVETYFHVGNILISVCILFFGLLFLHRLKFSLQKKAIFFFLIGIILFTITEVLILANVSWRSELIEILEDVVKSSFIVCFGITLFFFRQSEQYEISKLHRRAFRDILTGLYNYAFFRQSGQQKFLEAKRRKLPLSVMMLDIDNFKAYNDQFGHQSGNTALQCFAKELKHITREYDLVARYGGEEFVVLISADLDEGFNLAQRICNRIASACNPQSHPELYRSITVSIGLASITESINSLDKLIEAADLELYRAKQAGKNRVHVINEVPNSSS</sequence>
<keyword evidence="1" id="KW-0472">Membrane</keyword>
<dbReference type="Gene3D" id="3.30.70.270">
    <property type="match status" value="1"/>
</dbReference>
<dbReference type="GO" id="GO:0005886">
    <property type="term" value="C:plasma membrane"/>
    <property type="evidence" value="ECO:0007669"/>
    <property type="project" value="TreeGrafter"/>
</dbReference>
<accession>A0A964BLG2</accession>
<organism evidence="3 4">
    <name type="scientific">Waterburya agarophytonicola KI4</name>
    <dbReference type="NCBI Taxonomy" id="2874699"/>
    <lineage>
        <taxon>Bacteria</taxon>
        <taxon>Bacillati</taxon>
        <taxon>Cyanobacteriota</taxon>
        <taxon>Cyanophyceae</taxon>
        <taxon>Pleurocapsales</taxon>
        <taxon>Hyellaceae</taxon>
        <taxon>Waterburya</taxon>
        <taxon>Waterburya agarophytonicola</taxon>
    </lineage>
</organism>
<name>A0A964BLG2_9CYAN</name>
<evidence type="ECO:0000313" key="4">
    <source>
        <dbReference type="Proteomes" id="UP000729733"/>
    </source>
</evidence>
<dbReference type="Proteomes" id="UP000729733">
    <property type="component" value="Unassembled WGS sequence"/>
</dbReference>
<dbReference type="SMART" id="SM00267">
    <property type="entry name" value="GGDEF"/>
    <property type="match status" value="1"/>
</dbReference>
<dbReference type="NCBIfam" id="TIGR00254">
    <property type="entry name" value="GGDEF"/>
    <property type="match status" value="1"/>
</dbReference>
<keyword evidence="4" id="KW-1185">Reference proteome</keyword>
<keyword evidence="1" id="KW-1133">Transmembrane helix</keyword>
<dbReference type="RefSeq" id="WP_229638567.1">
    <property type="nucleotide sequence ID" value="NZ_JADWDC010000002.1"/>
</dbReference>
<dbReference type="PANTHER" id="PTHR45138:SF9">
    <property type="entry name" value="DIGUANYLATE CYCLASE DGCM-RELATED"/>
    <property type="match status" value="1"/>
</dbReference>
<dbReference type="SUPFAM" id="SSF55073">
    <property type="entry name" value="Nucleotide cyclase"/>
    <property type="match status" value="1"/>
</dbReference>
<dbReference type="FunFam" id="3.30.70.270:FF:000001">
    <property type="entry name" value="Diguanylate cyclase domain protein"/>
    <property type="match status" value="1"/>
</dbReference>
<dbReference type="InterPro" id="IPR050469">
    <property type="entry name" value="Diguanylate_Cyclase"/>
</dbReference>
<reference evidence="3" key="1">
    <citation type="journal article" date="2021" name="Antonie Van Leeuwenhoek">
        <title>Draft genome and description of Waterburya agarophytonicola gen. nov. sp. nov. (Pleurocapsales, Cyanobacteria): a seaweed symbiont.</title>
        <authorList>
            <person name="Bonthond G."/>
            <person name="Shalygin S."/>
            <person name="Bayer T."/>
            <person name="Weinberger F."/>
        </authorList>
    </citation>
    <scope>NUCLEOTIDE SEQUENCE</scope>
    <source>
        <strain evidence="3">KI4</strain>
    </source>
</reference>
<dbReference type="Pfam" id="PF00990">
    <property type="entry name" value="GGDEF"/>
    <property type="match status" value="1"/>
</dbReference>
<gene>
    <name evidence="3" type="ORF">I4641_01035</name>
</gene>
<evidence type="ECO:0000313" key="3">
    <source>
        <dbReference type="EMBL" id="MCC0175564.1"/>
    </source>
</evidence>
<dbReference type="GO" id="GO:0052621">
    <property type="term" value="F:diguanylate cyclase activity"/>
    <property type="evidence" value="ECO:0007669"/>
    <property type="project" value="TreeGrafter"/>
</dbReference>
<dbReference type="CDD" id="cd01949">
    <property type="entry name" value="GGDEF"/>
    <property type="match status" value="1"/>
</dbReference>
<dbReference type="AlphaFoldDB" id="A0A964BLG2"/>
<dbReference type="PROSITE" id="PS50887">
    <property type="entry name" value="GGDEF"/>
    <property type="match status" value="1"/>
</dbReference>
<dbReference type="InterPro" id="IPR029787">
    <property type="entry name" value="Nucleotide_cyclase"/>
</dbReference>
<dbReference type="PANTHER" id="PTHR45138">
    <property type="entry name" value="REGULATORY COMPONENTS OF SENSORY TRANSDUCTION SYSTEM"/>
    <property type="match status" value="1"/>
</dbReference>
<evidence type="ECO:0000259" key="2">
    <source>
        <dbReference type="PROSITE" id="PS50887"/>
    </source>
</evidence>
<dbReference type="GO" id="GO:1902201">
    <property type="term" value="P:negative regulation of bacterial-type flagellum-dependent cell motility"/>
    <property type="evidence" value="ECO:0007669"/>
    <property type="project" value="TreeGrafter"/>
</dbReference>
<keyword evidence="1" id="KW-0812">Transmembrane</keyword>
<feature type="domain" description="GGDEF" evidence="2">
    <location>
        <begin position="137"/>
        <end position="271"/>
    </location>
</feature>
<dbReference type="InterPro" id="IPR043128">
    <property type="entry name" value="Rev_trsase/Diguanyl_cyclase"/>
</dbReference>